<evidence type="ECO:0000313" key="2">
    <source>
        <dbReference type="Proteomes" id="UP000815325"/>
    </source>
</evidence>
<accession>A0ABQ7GVX0</accession>
<keyword evidence="2" id="KW-1185">Reference proteome</keyword>
<protein>
    <submittedName>
        <fullName evidence="1">Uncharacterized protein</fullName>
    </submittedName>
</protein>
<gene>
    <name evidence="1" type="ORF">DUNSADRAFT_2235</name>
</gene>
<dbReference type="EMBL" id="MU069566">
    <property type="protein sequence ID" value="KAF5838772.1"/>
    <property type="molecule type" value="Genomic_DNA"/>
</dbReference>
<evidence type="ECO:0000313" key="1">
    <source>
        <dbReference type="EMBL" id="KAF5838772.1"/>
    </source>
</evidence>
<reference evidence="1" key="1">
    <citation type="submission" date="2017-08" db="EMBL/GenBank/DDBJ databases">
        <authorList>
            <person name="Polle J.E."/>
            <person name="Barry K."/>
            <person name="Cushman J."/>
            <person name="Schmutz J."/>
            <person name="Tran D."/>
            <person name="Hathwaick L.T."/>
            <person name="Yim W.C."/>
            <person name="Jenkins J."/>
            <person name="Mckie-Krisberg Z.M."/>
            <person name="Prochnik S."/>
            <person name="Lindquist E."/>
            <person name="Dockter R.B."/>
            <person name="Adam C."/>
            <person name="Molina H."/>
            <person name="Bunkerborg J."/>
            <person name="Jin E."/>
            <person name="Buchheim M."/>
            <person name="Magnuson J."/>
        </authorList>
    </citation>
    <scope>NUCLEOTIDE SEQUENCE</scope>
    <source>
        <strain evidence="1">CCAP 19/18</strain>
    </source>
</reference>
<dbReference type="Proteomes" id="UP000815325">
    <property type="component" value="Unassembled WGS sequence"/>
</dbReference>
<sequence length="114" mass="12869">MMGAGCHPWQKAIKRKNTPLSECIAFLVHRLLVDPSNLQEALDSIPGRVPKEKYSSEQVICVFHYMHRLLVDPSDLREALDAIPGKNIRMGEMSDPSEVLETLYECLDAGVYLK</sequence>
<comment type="caution">
    <text evidence="1">The sequence shown here is derived from an EMBL/GenBank/DDBJ whole genome shotgun (WGS) entry which is preliminary data.</text>
</comment>
<organism evidence="1 2">
    <name type="scientific">Dunaliella salina</name>
    <name type="common">Green alga</name>
    <name type="synonym">Protococcus salinus</name>
    <dbReference type="NCBI Taxonomy" id="3046"/>
    <lineage>
        <taxon>Eukaryota</taxon>
        <taxon>Viridiplantae</taxon>
        <taxon>Chlorophyta</taxon>
        <taxon>core chlorophytes</taxon>
        <taxon>Chlorophyceae</taxon>
        <taxon>CS clade</taxon>
        <taxon>Chlamydomonadales</taxon>
        <taxon>Dunaliellaceae</taxon>
        <taxon>Dunaliella</taxon>
    </lineage>
</organism>
<proteinExistence type="predicted"/>
<name>A0ABQ7GVX0_DUNSA</name>